<dbReference type="EMBL" id="FQVN01000007">
    <property type="protein sequence ID" value="SHG21979.1"/>
    <property type="molecule type" value="Genomic_DNA"/>
</dbReference>
<sequence>MHTLRRITVVFAVAAASVATTAGAATALPTTEVAQHAAEDGRKLTRIDTDAAGNPESAGGEIRFAGLSGNGRYALFAVRTNSNMVPEPHRAPTPTGEYLVRKDTRTGATLLVSVTPDGRPLRLSPYWHHVAIGLDGTTFAYTAPLGDSSSSDIALYHHDLASGVRQIATVPPRWSIESISMSADGRWLTWVSRSEWNGRWAGDRIHRHDLVSGGTKVLLQCEDLFHGCYWHPGVSASDDGTKLVFRYQAKPQDPALVTLLDTTTGELRTPSGAQSGSSYQLSGDGKWLFFTQSGDSDRFELKKVATTPGATPVSLGRWDKKATMHVSVNSVSRTGNLVGLMVMNSNGDDPYFRSPRTHILDQSTGGTSFLPDPRPGRTLPSFPTISRDGQVVVVQERCLRSLNCGLHTGWYSSPLHDARP</sequence>
<evidence type="ECO:0000313" key="2">
    <source>
        <dbReference type="EMBL" id="SHG21979.1"/>
    </source>
</evidence>
<dbReference type="InterPro" id="IPR011042">
    <property type="entry name" value="6-blade_b-propeller_TolB-like"/>
</dbReference>
<dbReference type="Proteomes" id="UP000184501">
    <property type="component" value="Unassembled WGS sequence"/>
</dbReference>
<evidence type="ECO:0000256" key="1">
    <source>
        <dbReference type="SAM" id="SignalP"/>
    </source>
</evidence>
<feature type="chain" id="PRO_5012725456" description="WD40-like Beta Propeller Repeat" evidence="1">
    <location>
        <begin position="25"/>
        <end position="420"/>
    </location>
</feature>
<keyword evidence="3" id="KW-1185">Reference proteome</keyword>
<proteinExistence type="predicted"/>
<dbReference type="Gene3D" id="2.120.10.30">
    <property type="entry name" value="TolB, C-terminal domain"/>
    <property type="match status" value="1"/>
</dbReference>
<keyword evidence="1" id="KW-0732">Signal</keyword>
<name>A0A1M5I1U2_STRHI</name>
<protein>
    <recommendedName>
        <fullName evidence="4">WD40-like Beta Propeller Repeat</fullName>
    </recommendedName>
</protein>
<dbReference type="RefSeq" id="WP_073486318.1">
    <property type="nucleotide sequence ID" value="NZ_FQVN01000007.1"/>
</dbReference>
<dbReference type="AlphaFoldDB" id="A0A1M5I1U2"/>
<evidence type="ECO:0000313" key="3">
    <source>
        <dbReference type="Proteomes" id="UP000184501"/>
    </source>
</evidence>
<evidence type="ECO:0008006" key="4">
    <source>
        <dbReference type="Google" id="ProtNLM"/>
    </source>
</evidence>
<reference evidence="2 3" key="1">
    <citation type="submission" date="2016-11" db="EMBL/GenBank/DDBJ databases">
        <authorList>
            <person name="Jaros S."/>
            <person name="Januszkiewicz K."/>
            <person name="Wedrychowicz H."/>
        </authorList>
    </citation>
    <scope>NUCLEOTIDE SEQUENCE [LARGE SCALE GENOMIC DNA]</scope>
    <source>
        <strain evidence="2 3">DSM 44523</strain>
    </source>
</reference>
<feature type="signal peptide" evidence="1">
    <location>
        <begin position="1"/>
        <end position="24"/>
    </location>
</feature>
<dbReference type="OrthoDB" id="3683024at2"/>
<organism evidence="2 3">
    <name type="scientific">Streptoalloteichus hindustanus</name>
    <dbReference type="NCBI Taxonomy" id="2017"/>
    <lineage>
        <taxon>Bacteria</taxon>
        <taxon>Bacillati</taxon>
        <taxon>Actinomycetota</taxon>
        <taxon>Actinomycetes</taxon>
        <taxon>Pseudonocardiales</taxon>
        <taxon>Pseudonocardiaceae</taxon>
        <taxon>Streptoalloteichus</taxon>
    </lineage>
</organism>
<accession>A0A1M5I1U2</accession>
<gene>
    <name evidence="2" type="ORF">SAMN05444320_10753</name>
</gene>
<dbReference type="SUPFAM" id="SSF82171">
    <property type="entry name" value="DPP6 N-terminal domain-like"/>
    <property type="match status" value="1"/>
</dbReference>